<evidence type="ECO:0000256" key="1">
    <source>
        <dbReference type="SAM" id="MobiDB-lite"/>
    </source>
</evidence>
<keyword evidence="3" id="KW-1185">Reference proteome</keyword>
<name>A0A167LB50_CALVF</name>
<evidence type="ECO:0000313" key="3">
    <source>
        <dbReference type="Proteomes" id="UP000076738"/>
    </source>
</evidence>
<protein>
    <submittedName>
        <fullName evidence="2">Uncharacterized protein</fullName>
    </submittedName>
</protein>
<evidence type="ECO:0000313" key="2">
    <source>
        <dbReference type="EMBL" id="KZO95509.1"/>
    </source>
</evidence>
<feature type="region of interest" description="Disordered" evidence="1">
    <location>
        <begin position="1"/>
        <end position="67"/>
    </location>
</feature>
<organism evidence="2 3">
    <name type="scientific">Calocera viscosa (strain TUFC12733)</name>
    <dbReference type="NCBI Taxonomy" id="1330018"/>
    <lineage>
        <taxon>Eukaryota</taxon>
        <taxon>Fungi</taxon>
        <taxon>Dikarya</taxon>
        <taxon>Basidiomycota</taxon>
        <taxon>Agaricomycotina</taxon>
        <taxon>Dacrymycetes</taxon>
        <taxon>Dacrymycetales</taxon>
        <taxon>Dacrymycetaceae</taxon>
        <taxon>Calocera</taxon>
    </lineage>
</organism>
<dbReference type="Proteomes" id="UP000076738">
    <property type="component" value="Unassembled WGS sequence"/>
</dbReference>
<reference evidence="2 3" key="1">
    <citation type="journal article" date="2016" name="Mol. Biol. Evol.">
        <title>Comparative Genomics of Early-Diverging Mushroom-Forming Fungi Provides Insights into the Origins of Lignocellulose Decay Capabilities.</title>
        <authorList>
            <person name="Nagy L.G."/>
            <person name="Riley R."/>
            <person name="Tritt A."/>
            <person name="Adam C."/>
            <person name="Daum C."/>
            <person name="Floudas D."/>
            <person name="Sun H."/>
            <person name="Yadav J.S."/>
            <person name="Pangilinan J."/>
            <person name="Larsson K.H."/>
            <person name="Matsuura K."/>
            <person name="Barry K."/>
            <person name="Labutti K."/>
            <person name="Kuo R."/>
            <person name="Ohm R.A."/>
            <person name="Bhattacharya S.S."/>
            <person name="Shirouzu T."/>
            <person name="Yoshinaga Y."/>
            <person name="Martin F.M."/>
            <person name="Grigoriev I.V."/>
            <person name="Hibbett D.S."/>
        </authorList>
    </citation>
    <scope>NUCLEOTIDE SEQUENCE [LARGE SCALE GENOMIC DNA]</scope>
    <source>
        <strain evidence="2 3">TUFC12733</strain>
    </source>
</reference>
<dbReference type="AlphaFoldDB" id="A0A167LB50"/>
<proteinExistence type="predicted"/>
<feature type="compositionally biased region" description="Low complexity" evidence="1">
    <location>
        <begin position="9"/>
        <end position="18"/>
    </location>
</feature>
<sequence length="235" mass="25193">MAPLPQAPTPSGAKSPKSPKSPIPPRSPNPPHSLHTLDTPISPASPKSPRHQRPPLPRLPPFPPPTPRPLHPVLLTHVDIRPVPHCAADIRAGVWSIQAACDVFDRMLAVVDRCVTICSRGCVPADTEQAAEEVARLAADAEPREARARAAEDRREGCRQRSRTRQVLPHVCRTPGEAARYRRAYWLASSTDAGEGRGSACAWAGDVAPLAGAFKAHRRACAKIEGAGHGGRRGV</sequence>
<feature type="compositionally biased region" description="Pro residues" evidence="1">
    <location>
        <begin position="19"/>
        <end position="31"/>
    </location>
</feature>
<accession>A0A167LB50</accession>
<feature type="compositionally biased region" description="Pro residues" evidence="1">
    <location>
        <begin position="54"/>
        <end position="67"/>
    </location>
</feature>
<dbReference type="EMBL" id="KV417288">
    <property type="protein sequence ID" value="KZO95509.1"/>
    <property type="molecule type" value="Genomic_DNA"/>
</dbReference>
<gene>
    <name evidence="2" type="ORF">CALVIDRAFT_156868</name>
</gene>